<organism evidence="1 2">
    <name type="scientific">Methanospirillum stamsii</name>
    <dbReference type="NCBI Taxonomy" id="1277351"/>
    <lineage>
        <taxon>Archaea</taxon>
        <taxon>Methanobacteriati</taxon>
        <taxon>Methanobacteriota</taxon>
        <taxon>Stenosarchaea group</taxon>
        <taxon>Methanomicrobia</taxon>
        <taxon>Methanomicrobiales</taxon>
        <taxon>Methanospirillaceae</taxon>
        <taxon>Methanospirillum</taxon>
    </lineage>
</organism>
<evidence type="ECO:0000313" key="1">
    <source>
        <dbReference type="EMBL" id="PWR70282.1"/>
    </source>
</evidence>
<dbReference type="OrthoDB" id="116420at2157"/>
<evidence type="ECO:0000313" key="2">
    <source>
        <dbReference type="Proteomes" id="UP000245934"/>
    </source>
</evidence>
<sequence length="173" mass="19606">MTARNYVPDIWYMIAGRIAPPFCCSIPPIPYRVFQMAMGEVSKKEGDIDRAVSLLHDIIANVPPEWMVFEQASQLLNVIGWRNTYHREWFSSDQKVSSFRPGTCGPHVAHAYALMQAAVDEDALSLADRIIRESIPYSDDYRMARLIRISILICLGRIDEGEQELSLMDSPGT</sequence>
<dbReference type="GeneID" id="97609820"/>
<reference evidence="1 2" key="1">
    <citation type="submission" date="2018-05" db="EMBL/GenBank/DDBJ databases">
        <title>Draft genome of Methanospirillum stamsii Pt1.</title>
        <authorList>
            <person name="Dueholm M.S."/>
            <person name="Nielsen P.H."/>
            <person name="Bakmann L.F."/>
            <person name="Otzen D.E."/>
        </authorList>
    </citation>
    <scope>NUCLEOTIDE SEQUENCE [LARGE SCALE GENOMIC DNA]</scope>
    <source>
        <strain evidence="1 2">Pt1</strain>
    </source>
</reference>
<name>A0A2V2MQ98_9EURY</name>
<accession>A0A2V2MQ98</accession>
<dbReference type="EMBL" id="QGMZ01000044">
    <property type="protein sequence ID" value="PWR70282.1"/>
    <property type="molecule type" value="Genomic_DNA"/>
</dbReference>
<protein>
    <submittedName>
        <fullName evidence="1">Uncharacterized protein</fullName>
    </submittedName>
</protein>
<dbReference type="AlphaFoldDB" id="A0A2V2MQ98"/>
<keyword evidence="2" id="KW-1185">Reference proteome</keyword>
<dbReference type="Proteomes" id="UP000245934">
    <property type="component" value="Unassembled WGS sequence"/>
</dbReference>
<proteinExistence type="predicted"/>
<comment type="caution">
    <text evidence="1">The sequence shown here is derived from an EMBL/GenBank/DDBJ whole genome shotgun (WGS) entry which is preliminary data.</text>
</comment>
<dbReference type="RefSeq" id="WP_109942108.1">
    <property type="nucleotide sequence ID" value="NZ_CP176366.1"/>
</dbReference>
<gene>
    <name evidence="1" type="ORF">DLD82_15845</name>
</gene>